<evidence type="ECO:0000256" key="4">
    <source>
        <dbReference type="ARBA" id="ARBA00022475"/>
    </source>
</evidence>
<gene>
    <name evidence="12" type="ORF">SCNU_09704</name>
</gene>
<dbReference type="STRING" id="644548.SCNU_09704"/>
<evidence type="ECO:0000256" key="2">
    <source>
        <dbReference type="ARBA" id="ARBA00007069"/>
    </source>
</evidence>
<dbReference type="AlphaFoldDB" id="F1YJA4"/>
<dbReference type="Gene3D" id="1.10.3720.10">
    <property type="entry name" value="MetI-like"/>
    <property type="match status" value="1"/>
</dbReference>
<evidence type="ECO:0000313" key="12">
    <source>
        <dbReference type="EMBL" id="EGD55137.1"/>
    </source>
</evidence>
<dbReference type="eggNOG" id="COG4149">
    <property type="taxonomic scope" value="Bacteria"/>
</dbReference>
<dbReference type="Pfam" id="PF00528">
    <property type="entry name" value="BPD_transp_1"/>
    <property type="match status" value="1"/>
</dbReference>
<evidence type="ECO:0000256" key="8">
    <source>
        <dbReference type="ARBA" id="ARBA00023136"/>
    </source>
</evidence>
<dbReference type="PANTHER" id="PTHR30183">
    <property type="entry name" value="MOLYBDENUM TRANSPORT SYSTEM PERMEASE PROTEIN MODB"/>
    <property type="match status" value="1"/>
</dbReference>
<keyword evidence="4 10" id="KW-1003">Cell membrane</keyword>
<organism evidence="12 13">
    <name type="scientific">Gordonia neofelifaecis NRRL B-59395</name>
    <dbReference type="NCBI Taxonomy" id="644548"/>
    <lineage>
        <taxon>Bacteria</taxon>
        <taxon>Bacillati</taxon>
        <taxon>Actinomycetota</taxon>
        <taxon>Actinomycetes</taxon>
        <taxon>Mycobacteriales</taxon>
        <taxon>Gordoniaceae</taxon>
        <taxon>Gordonia</taxon>
    </lineage>
</organism>
<evidence type="ECO:0000256" key="6">
    <source>
        <dbReference type="ARBA" id="ARBA00022692"/>
    </source>
</evidence>
<keyword evidence="5 10" id="KW-0500">Molybdenum</keyword>
<feature type="transmembrane region" description="Helical" evidence="9">
    <location>
        <begin position="9"/>
        <end position="29"/>
    </location>
</feature>
<dbReference type="RefSeq" id="WP_009679168.1">
    <property type="nucleotide sequence ID" value="NZ_AEUD01000007.1"/>
</dbReference>
<dbReference type="NCBIfam" id="TIGR02141">
    <property type="entry name" value="modB_ABC"/>
    <property type="match status" value="1"/>
</dbReference>
<keyword evidence="6 9" id="KW-0812">Transmembrane</keyword>
<evidence type="ECO:0000256" key="7">
    <source>
        <dbReference type="ARBA" id="ARBA00022989"/>
    </source>
</evidence>
<feature type="transmembrane region" description="Helical" evidence="9">
    <location>
        <begin position="88"/>
        <end position="109"/>
    </location>
</feature>
<accession>F1YJA4</accession>
<proteinExistence type="inferred from homology"/>
<dbReference type="PANTHER" id="PTHR30183:SF3">
    <property type="entry name" value="MOLYBDENUM TRANSPORT SYSTEM PERMEASE PROTEIN MODB"/>
    <property type="match status" value="1"/>
</dbReference>
<comment type="subcellular location">
    <subcellularLocation>
        <location evidence="1 9">Cell membrane</location>
        <topology evidence="1 9">Multi-pass membrane protein</topology>
    </subcellularLocation>
</comment>
<dbReference type="CDD" id="cd06261">
    <property type="entry name" value="TM_PBP2"/>
    <property type="match status" value="1"/>
</dbReference>
<feature type="transmembrane region" description="Helical" evidence="9">
    <location>
        <begin position="238"/>
        <end position="256"/>
    </location>
</feature>
<dbReference type="InterPro" id="IPR000515">
    <property type="entry name" value="MetI-like"/>
</dbReference>
<dbReference type="PROSITE" id="PS50928">
    <property type="entry name" value="ABC_TM1"/>
    <property type="match status" value="1"/>
</dbReference>
<feature type="domain" description="ABC transmembrane type-1" evidence="11">
    <location>
        <begin position="50"/>
        <end position="256"/>
    </location>
</feature>
<feature type="transmembrane region" description="Helical" evidence="9">
    <location>
        <begin position="49"/>
        <end position="76"/>
    </location>
</feature>
<comment type="function">
    <text evidence="10">Part of the binding-protein-dependent transport system for molybdenum; probably responsible for the translocation of the substrate across the membrane.</text>
</comment>
<evidence type="ECO:0000256" key="5">
    <source>
        <dbReference type="ARBA" id="ARBA00022505"/>
    </source>
</evidence>
<evidence type="ECO:0000256" key="9">
    <source>
        <dbReference type="RuleBase" id="RU363032"/>
    </source>
</evidence>
<keyword evidence="3 9" id="KW-0813">Transport</keyword>
<comment type="similarity">
    <text evidence="2 10">Belongs to the binding-protein-dependent transport system permease family. CysTW subfamily.</text>
</comment>
<evidence type="ECO:0000313" key="13">
    <source>
        <dbReference type="Proteomes" id="UP000035065"/>
    </source>
</evidence>
<feature type="transmembrane region" description="Helical" evidence="9">
    <location>
        <begin position="129"/>
        <end position="154"/>
    </location>
</feature>
<protein>
    <recommendedName>
        <fullName evidence="10">Molybdenum transport system permease</fullName>
    </recommendedName>
</protein>
<dbReference type="NCBIfam" id="TIGR01581">
    <property type="entry name" value="Mo_ABC_porter"/>
    <property type="match status" value="1"/>
</dbReference>
<comment type="caution">
    <text evidence="12">The sequence shown here is derived from an EMBL/GenBank/DDBJ whole genome shotgun (WGS) entry which is preliminary data.</text>
</comment>
<dbReference type="InterPro" id="IPR035906">
    <property type="entry name" value="MetI-like_sf"/>
</dbReference>
<name>F1YJA4_9ACTN</name>
<feature type="transmembrane region" description="Helical" evidence="9">
    <location>
        <begin position="175"/>
        <end position="197"/>
    </location>
</feature>
<evidence type="ECO:0000256" key="3">
    <source>
        <dbReference type="ARBA" id="ARBA00022448"/>
    </source>
</evidence>
<dbReference type="SUPFAM" id="SSF161098">
    <property type="entry name" value="MetI-like"/>
    <property type="match status" value="1"/>
</dbReference>
<dbReference type="GO" id="GO:0015098">
    <property type="term" value="F:molybdate ion transmembrane transporter activity"/>
    <property type="evidence" value="ECO:0007669"/>
    <property type="project" value="UniProtKB-UniRule"/>
</dbReference>
<dbReference type="EMBL" id="AEUD01000007">
    <property type="protein sequence ID" value="EGD55137.1"/>
    <property type="molecule type" value="Genomic_DNA"/>
</dbReference>
<dbReference type="GO" id="GO:0005886">
    <property type="term" value="C:plasma membrane"/>
    <property type="evidence" value="ECO:0007669"/>
    <property type="project" value="UniProtKB-SubCell"/>
</dbReference>
<dbReference type="InterPro" id="IPR006469">
    <property type="entry name" value="NifC_ABC_porter"/>
</dbReference>
<reference evidence="12 13" key="1">
    <citation type="journal article" date="2011" name="J. Bacteriol.">
        <title>Draft Genome Sequence of Gordonia neofelifaecis NRRL B-59395, a Cholesterol-Degrading Actinomycete.</title>
        <authorList>
            <person name="Ge F."/>
            <person name="Li W."/>
            <person name="Chen G."/>
            <person name="Liu Y."/>
            <person name="Zhang G."/>
            <person name="Yong B."/>
            <person name="Wang Q."/>
            <person name="Wang N."/>
            <person name="Huang Z."/>
            <person name="Li W."/>
            <person name="Wang J."/>
            <person name="Wu C."/>
            <person name="Xie Q."/>
            <person name="Liu G."/>
        </authorList>
    </citation>
    <scope>NUCLEOTIDE SEQUENCE [LARGE SCALE GENOMIC DNA]</scope>
    <source>
        <strain evidence="12 13">NRRL B-59395</strain>
    </source>
</reference>
<keyword evidence="8 9" id="KW-0472">Membrane</keyword>
<dbReference type="OrthoDB" id="9774448at2"/>
<evidence type="ECO:0000256" key="1">
    <source>
        <dbReference type="ARBA" id="ARBA00004651"/>
    </source>
</evidence>
<sequence length="265" mass="27226">MTASRLPTALYVPALIALALLVAPIIGLLTRVHWETIGADLFSSASLTALWLSLSTAACATAVCVAIGTPLAVVIARAPQRWASVLRAVVLIPLVLPPMVGGLALLALLGRSGLIGEPLFEATGYSLPYTTAAVVVAQSFVAMPFFVIAVEGALRTAGDGYEQIAATLGAGRWRVLGRITLPLVLPGLTAGAALAFARALGEFGATALFAGNSPGVTRTMPLAIYTAFNGVGVTQDSAVALSLLLLVSTAVIVLGLRSWRQDAVR</sequence>
<dbReference type="Proteomes" id="UP000035065">
    <property type="component" value="Unassembled WGS sequence"/>
</dbReference>
<dbReference type="InterPro" id="IPR011867">
    <property type="entry name" value="ModB_ABC"/>
</dbReference>
<evidence type="ECO:0000256" key="10">
    <source>
        <dbReference type="RuleBase" id="RU365097"/>
    </source>
</evidence>
<keyword evidence="13" id="KW-1185">Reference proteome</keyword>
<evidence type="ECO:0000259" key="11">
    <source>
        <dbReference type="PROSITE" id="PS50928"/>
    </source>
</evidence>
<keyword evidence="7 9" id="KW-1133">Transmembrane helix</keyword>